<feature type="region of interest" description="Disordered" evidence="6">
    <location>
        <begin position="162"/>
        <end position="214"/>
    </location>
</feature>
<proteinExistence type="predicted"/>
<dbReference type="InterPro" id="IPR050370">
    <property type="entry name" value="HES_HEY"/>
</dbReference>
<feature type="domain" description="BHLH" evidence="7">
    <location>
        <begin position="7"/>
        <end position="64"/>
    </location>
</feature>
<reference evidence="8" key="1">
    <citation type="submission" date="2025-08" db="UniProtKB">
        <authorList>
            <consortium name="Ensembl"/>
        </authorList>
    </citation>
    <scope>IDENTIFICATION</scope>
</reference>
<dbReference type="Gene3D" id="4.10.280.10">
    <property type="entry name" value="Helix-loop-helix DNA-binding domain"/>
    <property type="match status" value="1"/>
</dbReference>
<dbReference type="GO" id="GO:0005634">
    <property type="term" value="C:nucleus"/>
    <property type="evidence" value="ECO:0007669"/>
    <property type="project" value="UniProtKB-SubCell"/>
</dbReference>
<dbReference type="OMA" id="MKILHEA"/>
<dbReference type="GO" id="GO:0046983">
    <property type="term" value="F:protein dimerization activity"/>
    <property type="evidence" value="ECO:0007669"/>
    <property type="project" value="InterPro"/>
</dbReference>
<dbReference type="AlphaFoldDB" id="A0A8C5F5U1"/>
<gene>
    <name evidence="8" type="primary">LOC115554207</name>
</gene>
<keyword evidence="2" id="KW-0678">Repressor</keyword>
<evidence type="ECO:0000313" key="8">
    <source>
        <dbReference type="Ensembl" id="ENSGMOP00000007721.2"/>
    </source>
</evidence>
<evidence type="ECO:0000256" key="1">
    <source>
        <dbReference type="ARBA" id="ARBA00004123"/>
    </source>
</evidence>
<keyword evidence="5" id="KW-0539">Nucleus</keyword>
<dbReference type="GeneID" id="115554207"/>
<protein>
    <submittedName>
        <fullName evidence="8">Transcription factor HES-2-like</fullName>
    </submittedName>
</protein>
<evidence type="ECO:0000256" key="4">
    <source>
        <dbReference type="ARBA" id="ARBA00023163"/>
    </source>
</evidence>
<name>A0A8C5F5U1_GADMO</name>
<keyword evidence="3" id="KW-0805">Transcription regulation</keyword>
<dbReference type="SUPFAM" id="SSF47459">
    <property type="entry name" value="HLH, helix-loop-helix DNA-binding domain"/>
    <property type="match status" value="1"/>
</dbReference>
<accession>A0A8C5F5U1</accession>
<dbReference type="KEGG" id="gmh:115554207"/>
<evidence type="ECO:0000256" key="2">
    <source>
        <dbReference type="ARBA" id="ARBA00022491"/>
    </source>
</evidence>
<evidence type="ECO:0000313" key="9">
    <source>
        <dbReference type="Proteomes" id="UP000694546"/>
    </source>
</evidence>
<keyword evidence="9" id="KW-1185">Reference proteome</keyword>
<dbReference type="PANTHER" id="PTHR10985">
    <property type="entry name" value="BASIC HELIX-LOOP-HELIX TRANSCRIPTION FACTOR, HES-RELATED"/>
    <property type="match status" value="1"/>
</dbReference>
<evidence type="ECO:0000259" key="7">
    <source>
        <dbReference type="PROSITE" id="PS50888"/>
    </source>
</evidence>
<dbReference type="SMART" id="SM00353">
    <property type="entry name" value="HLH"/>
    <property type="match status" value="1"/>
</dbReference>
<keyword evidence="4" id="KW-0804">Transcription</keyword>
<dbReference type="InterPro" id="IPR036638">
    <property type="entry name" value="HLH_DNA-bd_sf"/>
</dbReference>
<sequence length="214" mass="23962">MEDATNDKKFFKSQMERRRRERMNRSLEHLRSLLLQAPQEQCGDQRRAEKAEVLEHTVLFLRSSEGARRRDGGTAGCNSFRDGFSACLERATRILGPQGKGLPKAVNFDTTQVRLSSSDYAGLEAISSITKQYKISSKSVRRPRQPRTSSSALQACGISLHPKPCPVRHERSARVGEQTNGAVPAQERTQQRPATTVSPAPSLSSFQSLWRPWP</sequence>
<feature type="compositionally biased region" description="Polar residues" evidence="6">
    <location>
        <begin position="177"/>
        <end position="208"/>
    </location>
</feature>
<evidence type="ECO:0000256" key="3">
    <source>
        <dbReference type="ARBA" id="ARBA00023015"/>
    </source>
</evidence>
<reference evidence="8" key="2">
    <citation type="submission" date="2025-09" db="UniProtKB">
        <authorList>
            <consortium name="Ensembl"/>
        </authorList>
    </citation>
    <scope>IDENTIFICATION</scope>
</reference>
<organism evidence="8 9">
    <name type="scientific">Gadus morhua</name>
    <name type="common">Atlantic cod</name>
    <dbReference type="NCBI Taxonomy" id="8049"/>
    <lineage>
        <taxon>Eukaryota</taxon>
        <taxon>Metazoa</taxon>
        <taxon>Chordata</taxon>
        <taxon>Craniata</taxon>
        <taxon>Vertebrata</taxon>
        <taxon>Euteleostomi</taxon>
        <taxon>Actinopterygii</taxon>
        <taxon>Neopterygii</taxon>
        <taxon>Teleostei</taxon>
        <taxon>Neoteleostei</taxon>
        <taxon>Acanthomorphata</taxon>
        <taxon>Zeiogadaria</taxon>
        <taxon>Gadariae</taxon>
        <taxon>Gadiformes</taxon>
        <taxon>Gadoidei</taxon>
        <taxon>Gadidae</taxon>
        <taxon>Gadus</taxon>
    </lineage>
</organism>
<comment type="subcellular location">
    <subcellularLocation>
        <location evidence="1">Nucleus</location>
    </subcellularLocation>
</comment>
<dbReference type="RefSeq" id="XP_030226715.1">
    <property type="nucleotide sequence ID" value="XM_030370855.1"/>
</dbReference>
<dbReference type="GeneTree" id="ENSGT00700000104815"/>
<dbReference type="InterPro" id="IPR011598">
    <property type="entry name" value="bHLH_dom"/>
</dbReference>
<dbReference type="Pfam" id="PF00010">
    <property type="entry name" value="HLH"/>
    <property type="match status" value="1"/>
</dbReference>
<feature type="region of interest" description="Disordered" evidence="6">
    <location>
        <begin position="1"/>
        <end position="23"/>
    </location>
</feature>
<dbReference type="OrthoDB" id="8930573at2759"/>
<dbReference type="PROSITE" id="PS50888">
    <property type="entry name" value="BHLH"/>
    <property type="match status" value="1"/>
</dbReference>
<dbReference type="Ensembl" id="ENSGMOT00000007942.2">
    <property type="protein sequence ID" value="ENSGMOP00000007721.2"/>
    <property type="gene ID" value="ENSGMOG00000007235.2"/>
</dbReference>
<dbReference type="Proteomes" id="UP000694546">
    <property type="component" value="Chromosome 11"/>
</dbReference>
<evidence type="ECO:0000256" key="5">
    <source>
        <dbReference type="ARBA" id="ARBA00023242"/>
    </source>
</evidence>
<evidence type="ECO:0000256" key="6">
    <source>
        <dbReference type="SAM" id="MobiDB-lite"/>
    </source>
</evidence>